<dbReference type="AlphaFoldDB" id="A0A9W6KBG6"/>
<comment type="caution">
    <text evidence="1">The sequence shown here is derived from an EMBL/GenBank/DDBJ whole genome shotgun (WGS) entry which is preliminary data.</text>
</comment>
<accession>A0A9W6KBG6</accession>
<organism evidence="1 2">
    <name type="scientific">Pseudomonas turukhanskensis</name>
    <dbReference type="NCBI Taxonomy" id="1806536"/>
    <lineage>
        <taxon>Bacteria</taxon>
        <taxon>Pseudomonadati</taxon>
        <taxon>Pseudomonadota</taxon>
        <taxon>Gammaproteobacteria</taxon>
        <taxon>Pseudomonadales</taxon>
        <taxon>Pseudomonadaceae</taxon>
        <taxon>Pseudomonas</taxon>
    </lineage>
</organism>
<dbReference type="RefSeq" id="WP_271198036.1">
    <property type="nucleotide sequence ID" value="NZ_BSFN01000025.1"/>
</dbReference>
<dbReference type="GO" id="GO:0003677">
    <property type="term" value="F:DNA binding"/>
    <property type="evidence" value="ECO:0007669"/>
    <property type="project" value="UniProtKB-KW"/>
</dbReference>
<dbReference type="Proteomes" id="UP001143328">
    <property type="component" value="Unassembled WGS sequence"/>
</dbReference>
<dbReference type="EMBL" id="BSFN01000025">
    <property type="protein sequence ID" value="GLK91776.1"/>
    <property type="molecule type" value="Genomic_DNA"/>
</dbReference>
<keyword evidence="1" id="KW-0238">DNA-binding</keyword>
<protein>
    <submittedName>
        <fullName evidence="1">DNA-binding protein</fullName>
    </submittedName>
</protein>
<evidence type="ECO:0000313" key="1">
    <source>
        <dbReference type="EMBL" id="GLK91776.1"/>
    </source>
</evidence>
<name>A0A9W6KBG6_9PSED</name>
<gene>
    <name evidence="1" type="ORF">GCM10017655_48400</name>
</gene>
<proteinExistence type="predicted"/>
<reference evidence="1" key="1">
    <citation type="journal article" date="2014" name="Int. J. Syst. Evol. Microbiol.">
        <title>Complete genome sequence of Corynebacterium casei LMG S-19264T (=DSM 44701T), isolated from a smear-ripened cheese.</title>
        <authorList>
            <consortium name="US DOE Joint Genome Institute (JGI-PGF)"/>
            <person name="Walter F."/>
            <person name="Albersmeier A."/>
            <person name="Kalinowski J."/>
            <person name="Ruckert C."/>
        </authorList>
    </citation>
    <scope>NUCLEOTIDE SEQUENCE</scope>
    <source>
        <strain evidence="1">VKM B-2935</strain>
    </source>
</reference>
<evidence type="ECO:0000313" key="2">
    <source>
        <dbReference type="Proteomes" id="UP001143328"/>
    </source>
</evidence>
<keyword evidence="2" id="KW-1185">Reference proteome</keyword>
<reference evidence="1" key="2">
    <citation type="submission" date="2023-01" db="EMBL/GenBank/DDBJ databases">
        <authorList>
            <person name="Sun Q."/>
            <person name="Evtushenko L."/>
        </authorList>
    </citation>
    <scope>NUCLEOTIDE SEQUENCE</scope>
    <source>
        <strain evidence="1">VKM B-2935</strain>
    </source>
</reference>
<sequence length="710" mass="80897">MSKHINFSHLFSETNKKLQDFILNKKNQPSILLKHSKFEENGWYVKHIGQKSSARNFVYFSKPEFKPKISKRNNANPIPAPLPDEMRLSEPFNSFAKALLISLNESNPTVANHIRIVPLKYLEGVLVKTHGNSNPIRISKEILDTVVNLFRKNFSEESAYSYTSQLLLIYKHMIEQAIITAPIIWKVPLKPKQKRRTRVGKKFDEERAKKLPSPAGIYALAEIFNSHTENRAAIFCSSICALMLCAPDRASEALLAPVDLVAPDWTDPESGEVGTGLRWFPSKGAPPLVKTVPPSMRNIALKAVGKIKELSAPARKIAVWYEENPTNIYLPSQLEHLRKKTRLTEIELFSVLFGTPKQQISPSERDRALKWLRRNNIQSINPSNKIKAFKFKLVEEAVLKLLPIDFPLMDASSNMKYSEALCIARVSEFRSKLPFSCIFSNIPFSTLSMALKSRGKNMSIFERFNYRDEDGAFIEMTSHQFRHYLDTLVRHSSGITEENIAQWAGRKSISQNITYNHQSDRDVITKLRDALGDPTKAFGPFGDISKRNFITRDEFASLKIITAHTTENGFCIHDYTQSPCEHHNNCTSCEDHVCIKGDIRAENNIRASYKELLILQDDARKAFSTDVLGSAEWFIYQSHQIQRMKELITLLDDPDVPVGSVIQISPTPFLTGIIREKETQNLTEKKQIEFSSLDDLRHLLSAPTRESYDD</sequence>